<name>A0A0D2A8Q2_9PEZI</name>
<dbReference type="Gene3D" id="4.10.240.10">
    <property type="entry name" value="Zn(2)-C6 fungal-type DNA-binding domain"/>
    <property type="match status" value="1"/>
</dbReference>
<dbReference type="Pfam" id="PF00172">
    <property type="entry name" value="Zn_clus"/>
    <property type="match status" value="1"/>
</dbReference>
<keyword evidence="1" id="KW-0539">Nucleus</keyword>
<dbReference type="InterPro" id="IPR036864">
    <property type="entry name" value="Zn2-C6_fun-type_DNA-bd_sf"/>
</dbReference>
<dbReference type="PROSITE" id="PS50048">
    <property type="entry name" value="ZN2_CY6_FUNGAL_2"/>
    <property type="match status" value="1"/>
</dbReference>
<organism evidence="3 4">
    <name type="scientific">Verruconis gallopava</name>
    <dbReference type="NCBI Taxonomy" id="253628"/>
    <lineage>
        <taxon>Eukaryota</taxon>
        <taxon>Fungi</taxon>
        <taxon>Dikarya</taxon>
        <taxon>Ascomycota</taxon>
        <taxon>Pezizomycotina</taxon>
        <taxon>Dothideomycetes</taxon>
        <taxon>Pleosporomycetidae</taxon>
        <taxon>Venturiales</taxon>
        <taxon>Sympoventuriaceae</taxon>
        <taxon>Verruconis</taxon>
    </lineage>
</organism>
<dbReference type="EMBL" id="KN847546">
    <property type="protein sequence ID" value="KIW03128.1"/>
    <property type="molecule type" value="Genomic_DNA"/>
</dbReference>
<evidence type="ECO:0000313" key="3">
    <source>
        <dbReference type="EMBL" id="KIW03128.1"/>
    </source>
</evidence>
<gene>
    <name evidence="3" type="ORF">PV09_05770</name>
</gene>
<sequence length="518" mass="57847">MVGQEPVHRLRSKHSRSRTGCLPCKARHIRCDEQRPHCANCTNARRACKYSPLGLIVKTTATKTRLPGVEAPWQLTPELSASTLDPFDTLPIDMPFRSADLLRFFMQHKGPICSIVAPDRWLDFLSTTKINSYICHSLLLIAAAYYHNRNGGLREYEPAFLYHKVRCIEIVNGWLADATMRLTPQCMSLISTLGSAEACTGDFAAAVEHHLAGLAQILDLRAEHGGDDALPSREMDNEMSQRYIMMSYLTMAVIKSSRTVFQTSDDMLARYLASGMDSCAADQGRHEIDYLRLAPYFFAISAITQSNLVDARAMISRLRWLVAQHSDTAEEWSFDAMVALLRDYKKLHVLSVQSPVPQPNKTAPSVPVSWVSLVAATCFFVYGVLRPSHGDVPLDLRLTLQLARGLASELDAILINPASHANATDLWLWMAVCAAMGLRRMSQTSDHDDITTAMVITQLESTARRQLRAFAELAGSPRWQTGRDILRSVVWPRHCADEQAKIIWDEAFAENATPALPH</sequence>
<dbReference type="STRING" id="253628.A0A0D2A8Q2"/>
<dbReference type="RefSeq" id="XP_016212997.1">
    <property type="nucleotide sequence ID" value="XM_016359318.1"/>
</dbReference>
<dbReference type="PANTHER" id="PTHR37534">
    <property type="entry name" value="TRANSCRIPTIONAL ACTIVATOR PROTEIN UGA3"/>
    <property type="match status" value="1"/>
</dbReference>
<dbReference type="Proteomes" id="UP000053259">
    <property type="component" value="Unassembled WGS sequence"/>
</dbReference>
<dbReference type="PANTHER" id="PTHR37534:SF49">
    <property type="entry name" value="LYSINE BIOSYNTHESIS REGULATORY PROTEIN LYS14"/>
    <property type="match status" value="1"/>
</dbReference>
<dbReference type="SMART" id="SM00066">
    <property type="entry name" value="GAL4"/>
    <property type="match status" value="1"/>
</dbReference>
<dbReference type="GeneID" id="27313743"/>
<dbReference type="VEuPathDB" id="FungiDB:PV09_05770"/>
<dbReference type="OrthoDB" id="5386330at2759"/>
<dbReference type="GO" id="GO:0000976">
    <property type="term" value="F:transcription cis-regulatory region binding"/>
    <property type="evidence" value="ECO:0007669"/>
    <property type="project" value="TreeGrafter"/>
</dbReference>
<dbReference type="SUPFAM" id="SSF57701">
    <property type="entry name" value="Zn2/Cys6 DNA-binding domain"/>
    <property type="match status" value="1"/>
</dbReference>
<dbReference type="HOGENOM" id="CLU_029465_1_0_1"/>
<dbReference type="GO" id="GO:0008270">
    <property type="term" value="F:zinc ion binding"/>
    <property type="evidence" value="ECO:0007669"/>
    <property type="project" value="InterPro"/>
</dbReference>
<dbReference type="CDD" id="cd00067">
    <property type="entry name" value="GAL4"/>
    <property type="match status" value="1"/>
</dbReference>
<dbReference type="InterPro" id="IPR001138">
    <property type="entry name" value="Zn2Cys6_DnaBD"/>
</dbReference>
<dbReference type="PROSITE" id="PS00463">
    <property type="entry name" value="ZN2_CY6_FUNGAL_1"/>
    <property type="match status" value="1"/>
</dbReference>
<proteinExistence type="predicted"/>
<reference evidence="3 4" key="1">
    <citation type="submission" date="2015-01" db="EMBL/GenBank/DDBJ databases">
        <title>The Genome Sequence of Ochroconis gallopava CBS43764.</title>
        <authorList>
            <consortium name="The Broad Institute Genomics Platform"/>
            <person name="Cuomo C."/>
            <person name="de Hoog S."/>
            <person name="Gorbushina A."/>
            <person name="Stielow B."/>
            <person name="Teixiera M."/>
            <person name="Abouelleil A."/>
            <person name="Chapman S.B."/>
            <person name="Priest M."/>
            <person name="Young S.K."/>
            <person name="Wortman J."/>
            <person name="Nusbaum C."/>
            <person name="Birren B."/>
        </authorList>
    </citation>
    <scope>NUCLEOTIDE SEQUENCE [LARGE SCALE GENOMIC DNA]</scope>
    <source>
        <strain evidence="3 4">CBS 43764</strain>
    </source>
</reference>
<dbReference type="GO" id="GO:0000981">
    <property type="term" value="F:DNA-binding transcription factor activity, RNA polymerase II-specific"/>
    <property type="evidence" value="ECO:0007669"/>
    <property type="project" value="InterPro"/>
</dbReference>
<dbReference type="GO" id="GO:0045944">
    <property type="term" value="P:positive regulation of transcription by RNA polymerase II"/>
    <property type="evidence" value="ECO:0007669"/>
    <property type="project" value="TreeGrafter"/>
</dbReference>
<evidence type="ECO:0000256" key="1">
    <source>
        <dbReference type="ARBA" id="ARBA00023242"/>
    </source>
</evidence>
<protein>
    <recommendedName>
        <fullName evidence="2">Zn(2)-C6 fungal-type domain-containing protein</fullName>
    </recommendedName>
</protein>
<dbReference type="AlphaFoldDB" id="A0A0D2A8Q2"/>
<evidence type="ECO:0000313" key="4">
    <source>
        <dbReference type="Proteomes" id="UP000053259"/>
    </source>
</evidence>
<accession>A0A0D2A8Q2</accession>
<keyword evidence="4" id="KW-1185">Reference proteome</keyword>
<dbReference type="GO" id="GO:0005634">
    <property type="term" value="C:nucleus"/>
    <property type="evidence" value="ECO:0007669"/>
    <property type="project" value="TreeGrafter"/>
</dbReference>
<feature type="domain" description="Zn(2)-C6 fungal-type" evidence="2">
    <location>
        <begin position="20"/>
        <end position="50"/>
    </location>
</feature>
<evidence type="ECO:0000259" key="2">
    <source>
        <dbReference type="PROSITE" id="PS50048"/>
    </source>
</evidence>
<dbReference type="InParanoid" id="A0A0D2A8Q2"/>